<reference evidence="4" key="2">
    <citation type="submission" date="2022-09" db="EMBL/GenBank/DDBJ databases">
        <title>Biosynthetic gene clusters of Dactylosporangioum fulvum.</title>
        <authorList>
            <person name="Caradec T."/>
        </authorList>
    </citation>
    <scope>NUCLEOTIDE SEQUENCE</scope>
    <source>
        <strain evidence="4">NRRL B-16292</strain>
    </source>
</reference>
<proteinExistence type="predicted"/>
<dbReference type="EMBL" id="CP073720">
    <property type="protein sequence ID" value="UWP85689.1"/>
    <property type="molecule type" value="Genomic_DNA"/>
</dbReference>
<evidence type="ECO:0000313" key="5">
    <source>
        <dbReference type="Proteomes" id="UP001059617"/>
    </source>
</evidence>
<dbReference type="PANTHER" id="PTHR30055:SF225">
    <property type="entry name" value="TRANSCRIPTIONAL REGULATORY PROTEIN-RELATED"/>
    <property type="match status" value="1"/>
</dbReference>
<dbReference type="PROSITE" id="PS50977">
    <property type="entry name" value="HTH_TETR_2"/>
    <property type="match status" value="1"/>
</dbReference>
<protein>
    <submittedName>
        <fullName evidence="4">TetR family transcriptional regulator</fullName>
    </submittedName>
</protein>
<dbReference type="Pfam" id="PF00440">
    <property type="entry name" value="TetR_N"/>
    <property type="match status" value="1"/>
</dbReference>
<dbReference type="RefSeq" id="WP_259863874.1">
    <property type="nucleotide sequence ID" value="NZ_BAAAST010000171.1"/>
</dbReference>
<keyword evidence="5" id="KW-1185">Reference proteome</keyword>
<dbReference type="PANTHER" id="PTHR30055">
    <property type="entry name" value="HTH-TYPE TRANSCRIPTIONAL REGULATOR RUTR"/>
    <property type="match status" value="1"/>
</dbReference>
<gene>
    <name evidence="4" type="ORF">Dfulv_16180</name>
</gene>
<evidence type="ECO:0000256" key="1">
    <source>
        <dbReference type="ARBA" id="ARBA00023125"/>
    </source>
</evidence>
<evidence type="ECO:0000256" key="2">
    <source>
        <dbReference type="PROSITE-ProRule" id="PRU00335"/>
    </source>
</evidence>
<accession>A0ABY5W883</accession>
<dbReference type="InterPro" id="IPR009057">
    <property type="entry name" value="Homeodomain-like_sf"/>
</dbReference>
<organism evidence="4 5">
    <name type="scientific">Dactylosporangium fulvum</name>
    <dbReference type="NCBI Taxonomy" id="53359"/>
    <lineage>
        <taxon>Bacteria</taxon>
        <taxon>Bacillati</taxon>
        <taxon>Actinomycetota</taxon>
        <taxon>Actinomycetes</taxon>
        <taxon>Micromonosporales</taxon>
        <taxon>Micromonosporaceae</taxon>
        <taxon>Dactylosporangium</taxon>
    </lineage>
</organism>
<dbReference type="Gene3D" id="1.10.357.10">
    <property type="entry name" value="Tetracycline Repressor, domain 2"/>
    <property type="match status" value="1"/>
</dbReference>
<feature type="DNA-binding region" description="H-T-H motif" evidence="2">
    <location>
        <begin position="44"/>
        <end position="63"/>
    </location>
</feature>
<keyword evidence="1 2" id="KW-0238">DNA-binding</keyword>
<dbReference type="InterPro" id="IPR001647">
    <property type="entry name" value="HTH_TetR"/>
</dbReference>
<feature type="domain" description="HTH tetR-type" evidence="3">
    <location>
        <begin position="21"/>
        <end position="81"/>
    </location>
</feature>
<reference evidence="4" key="1">
    <citation type="submission" date="2021-04" db="EMBL/GenBank/DDBJ databases">
        <authorList>
            <person name="Hartkoorn R.C."/>
            <person name="Beaudoing E."/>
            <person name="Hot D."/>
        </authorList>
    </citation>
    <scope>NUCLEOTIDE SEQUENCE</scope>
    <source>
        <strain evidence="4">NRRL B-16292</strain>
    </source>
</reference>
<sequence length="202" mass="22138">MTDPQDDPGDGSRTQTRRRGADLQRAIFEAVIEQLGTVGYARLSMEGVAAAANTGKAALYRRWDNRDALVRDALGNLLPQPPDLPEHTPLRDGLLTLLRYFDSALFGSKGAAFQAVAAESGSDVTLLRELFQTRVTDPCQDRILALLHRHTPAAPDKERDTTFAMAGPAMLMYNCISGQHHSTDQQIESIVDNLLLPLARTN</sequence>
<evidence type="ECO:0000313" key="4">
    <source>
        <dbReference type="EMBL" id="UWP85689.1"/>
    </source>
</evidence>
<evidence type="ECO:0000259" key="3">
    <source>
        <dbReference type="PROSITE" id="PS50977"/>
    </source>
</evidence>
<dbReference type="InterPro" id="IPR050109">
    <property type="entry name" value="HTH-type_TetR-like_transc_reg"/>
</dbReference>
<dbReference type="SUPFAM" id="SSF46689">
    <property type="entry name" value="Homeodomain-like"/>
    <property type="match status" value="1"/>
</dbReference>
<dbReference type="Proteomes" id="UP001059617">
    <property type="component" value="Chromosome"/>
</dbReference>
<name>A0ABY5W883_9ACTN</name>